<dbReference type="AlphaFoldDB" id="A0A5C7A0S7"/>
<dbReference type="InterPro" id="IPR007553">
    <property type="entry name" value="2-thiour_desulf"/>
</dbReference>
<comment type="caution">
    <text evidence="1">The sequence shown here is derived from an EMBL/GenBank/DDBJ whole genome shotgun (WGS) entry which is preliminary data.</text>
</comment>
<dbReference type="EMBL" id="VORZ01000005">
    <property type="protein sequence ID" value="TXD96030.1"/>
    <property type="molecule type" value="Genomic_DNA"/>
</dbReference>
<name>A0A5C7A0S7_9GAMM</name>
<dbReference type="RefSeq" id="WP_147224385.1">
    <property type="nucleotide sequence ID" value="NZ_CAJGYY010000001.1"/>
</dbReference>
<dbReference type="OrthoDB" id="495783at2"/>
<gene>
    <name evidence="1" type="ORF">ES754_11695</name>
</gene>
<dbReference type="PANTHER" id="PTHR30087:SF1">
    <property type="entry name" value="HYPOTHETICAL CYTOSOLIC PROTEIN"/>
    <property type="match status" value="1"/>
</dbReference>
<reference evidence="1 2" key="1">
    <citation type="submission" date="2019-08" db="EMBL/GenBank/DDBJ databases">
        <title>Genome sequence of Psychrobacter frigidicola ACAM304 (type strain).</title>
        <authorList>
            <person name="Bowman J.P."/>
        </authorList>
    </citation>
    <scope>NUCLEOTIDE SEQUENCE [LARGE SCALE GENOMIC DNA]</scope>
    <source>
        <strain evidence="1 2">ACAM 304</strain>
    </source>
</reference>
<dbReference type="Proteomes" id="UP000321903">
    <property type="component" value="Unassembled WGS sequence"/>
</dbReference>
<protein>
    <submittedName>
        <fullName evidence="1">DUF523 domain-containing protein</fullName>
    </submittedName>
</protein>
<sequence>MRYDVHHAQLADSELLTQLRTKFTVVSIYPEMLGRLLTLRAPADTVNQQGRIEVVDCDGQLVTDAFVEGARQACVIAKKYQITRALLKSKSPSCGRGLIYDGSFTGNLQEGNGITVQHLQNTSVQVYHEGEVMLLLDEN</sequence>
<proteinExistence type="predicted"/>
<accession>A0A5C7A0S7</accession>
<evidence type="ECO:0000313" key="1">
    <source>
        <dbReference type="EMBL" id="TXD96030.1"/>
    </source>
</evidence>
<dbReference type="Pfam" id="PF04463">
    <property type="entry name" value="2-thiour_desulf"/>
    <property type="match status" value="1"/>
</dbReference>
<dbReference type="PANTHER" id="PTHR30087">
    <property type="entry name" value="INNER MEMBRANE PROTEIN"/>
    <property type="match status" value="1"/>
</dbReference>
<keyword evidence="2" id="KW-1185">Reference proteome</keyword>
<organism evidence="1 2">
    <name type="scientific">Psychrobacter frigidicola</name>
    <dbReference type="NCBI Taxonomy" id="45611"/>
    <lineage>
        <taxon>Bacteria</taxon>
        <taxon>Pseudomonadati</taxon>
        <taxon>Pseudomonadota</taxon>
        <taxon>Gammaproteobacteria</taxon>
        <taxon>Moraxellales</taxon>
        <taxon>Moraxellaceae</taxon>
        <taxon>Psychrobacter</taxon>
    </lineage>
</organism>
<evidence type="ECO:0000313" key="2">
    <source>
        <dbReference type="Proteomes" id="UP000321903"/>
    </source>
</evidence>